<dbReference type="InterPro" id="IPR002559">
    <property type="entry name" value="Transposase_11"/>
</dbReference>
<dbReference type="InterPro" id="IPR012337">
    <property type="entry name" value="RNaseH-like_sf"/>
</dbReference>
<dbReference type="GO" id="GO:0003677">
    <property type="term" value="F:DNA binding"/>
    <property type="evidence" value="ECO:0007669"/>
    <property type="project" value="InterPro"/>
</dbReference>
<name>A0A7H4M697_9ENTR</name>
<sequence>MADLYSHRWEIELGYREIKQTMQLSRLTLRSKKPELVEQELWGVLLAYNLVRYQMIKMAGHLKGYWPNQLSFSESCGMVHENVDDSSGRFTRAYPGADARS</sequence>
<reference evidence="2 3" key="1">
    <citation type="submission" date="2018-06" db="EMBL/GenBank/DDBJ databases">
        <authorList>
            <consortium name="Pathogen Informatics"/>
            <person name="Doyle S."/>
        </authorList>
    </citation>
    <scope>NUCLEOTIDE SEQUENCE [LARGE SCALE GENOMIC DNA]</scope>
    <source>
        <strain evidence="2 3">NCTC11694</strain>
    </source>
</reference>
<dbReference type="GO" id="GO:0006313">
    <property type="term" value="P:DNA transposition"/>
    <property type="evidence" value="ECO:0007669"/>
    <property type="project" value="InterPro"/>
</dbReference>
<proteinExistence type="predicted"/>
<dbReference type="AlphaFoldDB" id="A0A7H4M697"/>
<comment type="caution">
    <text evidence="2">The sequence shown here is derived from an EMBL/GenBank/DDBJ whole genome shotgun (WGS) entry which is preliminary data.</text>
</comment>
<dbReference type="Pfam" id="PF01609">
    <property type="entry name" value="DDE_Tnp_1"/>
    <property type="match status" value="1"/>
</dbReference>
<dbReference type="GO" id="GO:0004803">
    <property type="term" value="F:transposase activity"/>
    <property type="evidence" value="ECO:0007669"/>
    <property type="project" value="InterPro"/>
</dbReference>
<evidence type="ECO:0000313" key="3">
    <source>
        <dbReference type="Proteomes" id="UP000255050"/>
    </source>
</evidence>
<dbReference type="PANTHER" id="PTHR37529:SF1">
    <property type="entry name" value="TRANSPOSASE INSG FOR INSERTION SEQUENCE ELEMENT IS4-RELATED"/>
    <property type="match status" value="1"/>
</dbReference>
<accession>A0A7H4M697</accession>
<dbReference type="SUPFAM" id="SSF53098">
    <property type="entry name" value="Ribonuclease H-like"/>
    <property type="match status" value="1"/>
</dbReference>
<dbReference type="Proteomes" id="UP000255050">
    <property type="component" value="Unassembled WGS sequence"/>
</dbReference>
<organism evidence="2 3">
    <name type="scientific">Klebsiella michiganensis</name>
    <dbReference type="NCBI Taxonomy" id="1134687"/>
    <lineage>
        <taxon>Bacteria</taxon>
        <taxon>Pseudomonadati</taxon>
        <taxon>Pseudomonadota</taxon>
        <taxon>Gammaproteobacteria</taxon>
        <taxon>Enterobacterales</taxon>
        <taxon>Enterobacteriaceae</taxon>
        <taxon>Klebsiella/Raoultella group</taxon>
        <taxon>Klebsiella</taxon>
    </lineage>
</organism>
<protein>
    <submittedName>
        <fullName evidence="2">Transposase DDE domain</fullName>
    </submittedName>
</protein>
<gene>
    <name evidence="2" type="ORF">NCTC11694_05212</name>
</gene>
<dbReference type="EMBL" id="UGJR01000002">
    <property type="protein sequence ID" value="STR43923.1"/>
    <property type="molecule type" value="Genomic_DNA"/>
</dbReference>
<evidence type="ECO:0000259" key="1">
    <source>
        <dbReference type="Pfam" id="PF01609"/>
    </source>
</evidence>
<feature type="domain" description="Transposase IS4-like" evidence="1">
    <location>
        <begin position="2"/>
        <end position="50"/>
    </location>
</feature>
<evidence type="ECO:0000313" key="2">
    <source>
        <dbReference type="EMBL" id="STR43923.1"/>
    </source>
</evidence>
<dbReference type="PANTHER" id="PTHR37529">
    <property type="entry name" value="TRANSPOSASE INSG FOR INSERTION SEQUENCE ELEMENT IS4-RELATED"/>
    <property type="match status" value="1"/>
</dbReference>